<feature type="transmembrane region" description="Helical" evidence="7">
    <location>
        <begin position="43"/>
        <end position="61"/>
    </location>
</feature>
<sequence length="371" mass="41034">MAIKGKAVGGIAAMWVLTSLTLVSLLLRLYTRLAITKAFGNDDHVFNIAFIFLLVMTSLYTKSATLGLGQTVAEIGDLDLVSRAILWEAIGQTFTVLGTAIAKWSLGLFLLRLVIERWHKILIWTAMGCLMAASISVVFTFWMQCTPYEYLWDRRIPGGYCHISAIPASTVLNITTVVVDLLFAVLPWLFIWALQIKKQEKIVILTSMSLGIFAAGCGVKRALSVGGLSSPEYLRDSLDLLIWSAAEHAVTLICICIPVCRPLYKRIARSYFSQKSTLGSHKMTPNTPQKGDIELRAGAGGSSSKKIKTTSDSLLRTTIQDNKSDEEILLRTDRGDIQPPSQVKMSRGIRVTHEFQTTSEEEGAFRTKNVR</sequence>
<protein>
    <recommendedName>
        <fullName evidence="8">Rhodopsin domain-containing protein</fullName>
    </recommendedName>
</protein>
<evidence type="ECO:0000256" key="3">
    <source>
        <dbReference type="ARBA" id="ARBA00022989"/>
    </source>
</evidence>
<dbReference type="PANTHER" id="PTHR33048">
    <property type="entry name" value="PTH11-LIKE INTEGRAL MEMBRANE PROTEIN (AFU_ORTHOLOGUE AFUA_5G11245)"/>
    <property type="match status" value="1"/>
</dbReference>
<feature type="transmembrane region" description="Helical" evidence="7">
    <location>
        <begin position="241"/>
        <end position="264"/>
    </location>
</feature>
<evidence type="ECO:0000256" key="2">
    <source>
        <dbReference type="ARBA" id="ARBA00022692"/>
    </source>
</evidence>
<dbReference type="InterPro" id="IPR052337">
    <property type="entry name" value="SAT4-like"/>
</dbReference>
<dbReference type="PANTHER" id="PTHR33048:SF93">
    <property type="entry name" value="INTEGRAL MEMBRANE PROTEIN"/>
    <property type="match status" value="1"/>
</dbReference>
<feature type="transmembrane region" description="Helical" evidence="7">
    <location>
        <begin position="202"/>
        <end position="221"/>
    </location>
</feature>
<dbReference type="OrthoDB" id="5417844at2759"/>
<proteinExistence type="inferred from homology"/>
<feature type="transmembrane region" description="Helical" evidence="7">
    <location>
        <begin position="12"/>
        <end position="31"/>
    </location>
</feature>
<keyword evidence="4 7" id="KW-0472">Membrane</keyword>
<keyword evidence="10" id="KW-1185">Reference proteome</keyword>
<dbReference type="InterPro" id="IPR049326">
    <property type="entry name" value="Rhodopsin_dom_fungi"/>
</dbReference>
<feature type="region of interest" description="Disordered" evidence="6">
    <location>
        <begin position="278"/>
        <end position="309"/>
    </location>
</feature>
<evidence type="ECO:0000256" key="7">
    <source>
        <dbReference type="SAM" id="Phobius"/>
    </source>
</evidence>
<keyword evidence="3 7" id="KW-1133">Transmembrane helix</keyword>
<gene>
    <name evidence="9" type="ORF">DM02DRAFT_674522</name>
</gene>
<reference evidence="9 10" key="1">
    <citation type="journal article" date="2018" name="Sci. Rep.">
        <title>Comparative genomics provides insights into the lifestyle and reveals functional heterogeneity of dark septate endophytic fungi.</title>
        <authorList>
            <person name="Knapp D.G."/>
            <person name="Nemeth J.B."/>
            <person name="Barry K."/>
            <person name="Hainaut M."/>
            <person name="Henrissat B."/>
            <person name="Johnson J."/>
            <person name="Kuo A."/>
            <person name="Lim J.H.P."/>
            <person name="Lipzen A."/>
            <person name="Nolan M."/>
            <person name="Ohm R.A."/>
            <person name="Tamas L."/>
            <person name="Grigoriev I.V."/>
            <person name="Spatafora J.W."/>
            <person name="Nagy L.G."/>
            <person name="Kovacs G.M."/>
        </authorList>
    </citation>
    <scope>NUCLEOTIDE SEQUENCE [LARGE SCALE GENOMIC DNA]</scope>
    <source>
        <strain evidence="9 10">DSE2036</strain>
    </source>
</reference>
<evidence type="ECO:0000256" key="6">
    <source>
        <dbReference type="SAM" id="MobiDB-lite"/>
    </source>
</evidence>
<dbReference type="Proteomes" id="UP000244855">
    <property type="component" value="Unassembled WGS sequence"/>
</dbReference>
<feature type="transmembrane region" description="Helical" evidence="7">
    <location>
        <begin position="163"/>
        <end position="190"/>
    </location>
</feature>
<dbReference type="EMBL" id="KZ805453">
    <property type="protein sequence ID" value="PVH96855.1"/>
    <property type="molecule type" value="Genomic_DNA"/>
</dbReference>
<accession>A0A2V1DFN9</accession>
<dbReference type="GO" id="GO:0016020">
    <property type="term" value="C:membrane"/>
    <property type="evidence" value="ECO:0007669"/>
    <property type="project" value="UniProtKB-SubCell"/>
</dbReference>
<feature type="transmembrane region" description="Helical" evidence="7">
    <location>
        <begin position="89"/>
        <end position="114"/>
    </location>
</feature>
<evidence type="ECO:0000313" key="9">
    <source>
        <dbReference type="EMBL" id="PVH96855.1"/>
    </source>
</evidence>
<evidence type="ECO:0000256" key="5">
    <source>
        <dbReference type="ARBA" id="ARBA00038359"/>
    </source>
</evidence>
<dbReference type="AlphaFoldDB" id="A0A2V1DFN9"/>
<comment type="similarity">
    <text evidence="5">Belongs to the SAT4 family.</text>
</comment>
<name>A0A2V1DFN9_9PLEO</name>
<feature type="transmembrane region" description="Helical" evidence="7">
    <location>
        <begin position="121"/>
        <end position="143"/>
    </location>
</feature>
<feature type="compositionally biased region" description="Polar residues" evidence="6">
    <location>
        <begin position="278"/>
        <end position="289"/>
    </location>
</feature>
<comment type="subcellular location">
    <subcellularLocation>
        <location evidence="1">Membrane</location>
        <topology evidence="1">Multi-pass membrane protein</topology>
    </subcellularLocation>
</comment>
<evidence type="ECO:0000256" key="4">
    <source>
        <dbReference type="ARBA" id="ARBA00023136"/>
    </source>
</evidence>
<evidence type="ECO:0000259" key="8">
    <source>
        <dbReference type="Pfam" id="PF20684"/>
    </source>
</evidence>
<evidence type="ECO:0000313" key="10">
    <source>
        <dbReference type="Proteomes" id="UP000244855"/>
    </source>
</evidence>
<evidence type="ECO:0000256" key="1">
    <source>
        <dbReference type="ARBA" id="ARBA00004141"/>
    </source>
</evidence>
<dbReference type="Pfam" id="PF20684">
    <property type="entry name" value="Fung_rhodopsin"/>
    <property type="match status" value="1"/>
</dbReference>
<organism evidence="9 10">
    <name type="scientific">Periconia macrospinosa</name>
    <dbReference type="NCBI Taxonomy" id="97972"/>
    <lineage>
        <taxon>Eukaryota</taxon>
        <taxon>Fungi</taxon>
        <taxon>Dikarya</taxon>
        <taxon>Ascomycota</taxon>
        <taxon>Pezizomycotina</taxon>
        <taxon>Dothideomycetes</taxon>
        <taxon>Pleosporomycetidae</taxon>
        <taxon>Pleosporales</taxon>
        <taxon>Massarineae</taxon>
        <taxon>Periconiaceae</taxon>
        <taxon>Periconia</taxon>
    </lineage>
</organism>
<keyword evidence="2 7" id="KW-0812">Transmembrane</keyword>
<feature type="domain" description="Rhodopsin" evidence="8">
    <location>
        <begin position="27"/>
        <end position="266"/>
    </location>
</feature>